<dbReference type="InterPro" id="IPR008229">
    <property type="entry name" value="CCA-adding_arc"/>
</dbReference>
<dbReference type="AlphaFoldDB" id="A0A0F9LR52"/>
<dbReference type="InterPro" id="IPR043519">
    <property type="entry name" value="NT_sf"/>
</dbReference>
<keyword evidence="1" id="KW-0808">Transferase</keyword>
<evidence type="ECO:0000256" key="1">
    <source>
        <dbReference type="ARBA" id="ARBA00022679"/>
    </source>
</evidence>
<organism evidence="6">
    <name type="scientific">marine sediment metagenome</name>
    <dbReference type="NCBI Taxonomy" id="412755"/>
    <lineage>
        <taxon>unclassified sequences</taxon>
        <taxon>metagenomes</taxon>
        <taxon>ecological metagenomes</taxon>
    </lineage>
</organism>
<evidence type="ECO:0000259" key="5">
    <source>
        <dbReference type="Pfam" id="PF09249"/>
    </source>
</evidence>
<evidence type="ECO:0000313" key="6">
    <source>
        <dbReference type="EMBL" id="KKM57322.1"/>
    </source>
</evidence>
<dbReference type="SUPFAM" id="SSF81301">
    <property type="entry name" value="Nucleotidyltransferase"/>
    <property type="match status" value="1"/>
</dbReference>
<dbReference type="SUPFAM" id="SSF81631">
    <property type="entry name" value="PAP/OAS1 substrate-binding domain"/>
    <property type="match status" value="1"/>
</dbReference>
<dbReference type="PANTHER" id="PTHR39643:SF1">
    <property type="entry name" value="CCA-ADDING ENZYME"/>
    <property type="match status" value="1"/>
</dbReference>
<dbReference type="Gene3D" id="1.10.1410.30">
    <property type="entry name" value="CCA tRNA nucleotidyltransferase, domain 2"/>
    <property type="match status" value="1"/>
</dbReference>
<gene>
    <name evidence="6" type="ORF">LCGC14_1550750</name>
</gene>
<reference evidence="6" key="1">
    <citation type="journal article" date="2015" name="Nature">
        <title>Complex archaea that bridge the gap between prokaryotes and eukaryotes.</title>
        <authorList>
            <person name="Spang A."/>
            <person name="Saw J.H."/>
            <person name="Jorgensen S.L."/>
            <person name="Zaremba-Niedzwiedzka K."/>
            <person name="Martijn J."/>
            <person name="Lind A.E."/>
            <person name="van Eijk R."/>
            <person name="Schleper C."/>
            <person name="Guy L."/>
            <person name="Ettema T.J."/>
        </authorList>
    </citation>
    <scope>NUCLEOTIDE SEQUENCE</scope>
</reference>
<dbReference type="InterPro" id="IPR002934">
    <property type="entry name" value="Polymerase_NTP_transf_dom"/>
</dbReference>
<keyword evidence="2" id="KW-0547">Nucleotide-binding</keyword>
<evidence type="ECO:0000256" key="3">
    <source>
        <dbReference type="ARBA" id="ARBA00022840"/>
    </source>
</evidence>
<dbReference type="GO" id="GO:0003723">
    <property type="term" value="F:RNA binding"/>
    <property type="evidence" value="ECO:0007669"/>
    <property type="project" value="InterPro"/>
</dbReference>
<protein>
    <recommendedName>
        <fullName evidence="7">Polymerase nucleotidyl transferase domain-containing protein</fullName>
    </recommendedName>
</protein>
<dbReference type="GO" id="GO:0001680">
    <property type="term" value="P:tRNA 3'-terminal CCA addition"/>
    <property type="evidence" value="ECO:0007669"/>
    <property type="project" value="InterPro"/>
</dbReference>
<evidence type="ECO:0000259" key="4">
    <source>
        <dbReference type="Pfam" id="PF01909"/>
    </source>
</evidence>
<feature type="domain" description="Polymerase nucleotidyl transferase" evidence="4">
    <location>
        <begin position="29"/>
        <end position="86"/>
    </location>
</feature>
<accession>A0A0F9LR52</accession>
<dbReference type="GO" id="GO:0004810">
    <property type="term" value="F:CCA tRNA nucleotidyltransferase activity"/>
    <property type="evidence" value="ECO:0007669"/>
    <property type="project" value="InterPro"/>
</dbReference>
<dbReference type="InterPro" id="IPR011068">
    <property type="entry name" value="NuclTrfase_I-like_C"/>
</dbReference>
<dbReference type="EMBL" id="LAZR01011852">
    <property type="protein sequence ID" value="KKM57322.1"/>
    <property type="molecule type" value="Genomic_DNA"/>
</dbReference>
<keyword evidence="3" id="KW-0067">ATP-binding</keyword>
<name>A0A0F9LR52_9ZZZZ</name>
<dbReference type="InterPro" id="IPR042090">
    <property type="entry name" value="CCA_tRNA_nucleotrans_2"/>
</dbReference>
<evidence type="ECO:0000256" key="2">
    <source>
        <dbReference type="ARBA" id="ARBA00022741"/>
    </source>
</evidence>
<dbReference type="PANTHER" id="PTHR39643">
    <property type="entry name" value="CCA-ADDING ENZYME"/>
    <property type="match status" value="1"/>
</dbReference>
<proteinExistence type="predicted"/>
<dbReference type="Pfam" id="PF01909">
    <property type="entry name" value="NTP_transf_2"/>
    <property type="match status" value="1"/>
</dbReference>
<comment type="caution">
    <text evidence="6">The sequence shown here is derived from an EMBL/GenBank/DDBJ whole genome shotgun (WGS) entry which is preliminary data.</text>
</comment>
<feature type="domain" description="tRNA nucleotidyltransferase substrate binding" evidence="5">
    <location>
        <begin position="154"/>
        <end position="253"/>
    </location>
</feature>
<evidence type="ECO:0008006" key="7">
    <source>
        <dbReference type="Google" id="ProtNLM"/>
    </source>
</evidence>
<dbReference type="SUPFAM" id="SSF55003">
    <property type="entry name" value="PAP/Archaeal CCA-adding enzyme, C-terminal domain"/>
    <property type="match status" value="1"/>
</dbReference>
<sequence>MNVEQAQREVDKIITDKIWMYIGGMGLKHKIYDVAMQGSYAKGTDLPASGSDLDIFIIFNTSIPQEERERDGVAIGKYALEEYDPVVKDATSKYVEAFFKYNGYEMEVQVVSTRHLTLEQIQNKTLDGKPITIGMERTPHQTKFMKKELRGREEEVRDLKQFMKDNGLYDSSMKSQGFSGYATECLIYYLRSFNKVVEYFANFKEGDILGGLSGNKDNMFSLIDPIDPNRDLISAFSPIKICRTIFVCQHYRDFKEYPKQSDPIESDSVTITYITTEKDKDILAGQIRKTQKSIIKQLKTLGFIIPTFTVSNSRFTINVPRISSDRIDNYVKLTFGIDNYTIPSTYKDHGVPIEMKNAIINYREANEGLEFIEEDGRLKAIKFRSHIHLSNALHYLCDGGVNLLQKTGVTEDIKSGTTHSVGKRKFENLI</sequence>
<dbReference type="Gene3D" id="3.30.460.10">
    <property type="entry name" value="Beta Polymerase, domain 2"/>
    <property type="match status" value="1"/>
</dbReference>
<dbReference type="GO" id="GO:0005524">
    <property type="term" value="F:ATP binding"/>
    <property type="evidence" value="ECO:0007669"/>
    <property type="project" value="UniProtKB-KW"/>
</dbReference>
<dbReference type="InterPro" id="IPR015329">
    <property type="entry name" value="tRNA_NucTransf2"/>
</dbReference>
<dbReference type="Pfam" id="PF09249">
    <property type="entry name" value="tRNA_NucTransf2"/>
    <property type="match status" value="1"/>
</dbReference>